<feature type="compositionally biased region" description="Basic and acidic residues" evidence="1">
    <location>
        <begin position="129"/>
        <end position="143"/>
    </location>
</feature>
<name>A0AAN8S808_POLSC</name>
<feature type="compositionally biased region" description="Basic and acidic residues" evidence="1">
    <location>
        <begin position="718"/>
        <end position="754"/>
    </location>
</feature>
<feature type="compositionally biased region" description="Basic and acidic residues" evidence="1">
    <location>
        <begin position="296"/>
        <end position="319"/>
    </location>
</feature>
<feature type="compositionally biased region" description="Low complexity" evidence="1">
    <location>
        <begin position="146"/>
        <end position="169"/>
    </location>
</feature>
<feature type="compositionally biased region" description="Basic and acidic residues" evidence="1">
    <location>
        <begin position="659"/>
        <end position="711"/>
    </location>
</feature>
<feature type="region of interest" description="Disordered" evidence="1">
    <location>
        <begin position="1029"/>
        <end position="1058"/>
    </location>
</feature>
<dbReference type="GO" id="GO:0036396">
    <property type="term" value="C:RNA N6-methyladenosine methyltransferase complex"/>
    <property type="evidence" value="ECO:0007669"/>
    <property type="project" value="InterPro"/>
</dbReference>
<evidence type="ECO:0000313" key="3">
    <source>
        <dbReference type="Proteomes" id="UP001372834"/>
    </source>
</evidence>
<accession>A0AAN8S808</accession>
<feature type="region of interest" description="Disordered" evidence="1">
    <location>
        <begin position="129"/>
        <end position="754"/>
    </location>
</feature>
<feature type="compositionally biased region" description="Basic residues" evidence="1">
    <location>
        <begin position="331"/>
        <end position="341"/>
    </location>
</feature>
<evidence type="ECO:0000313" key="2">
    <source>
        <dbReference type="EMBL" id="KAK6622592.1"/>
    </source>
</evidence>
<organism evidence="2 3">
    <name type="scientific">Polyplax serrata</name>
    <name type="common">Common mouse louse</name>
    <dbReference type="NCBI Taxonomy" id="468196"/>
    <lineage>
        <taxon>Eukaryota</taxon>
        <taxon>Metazoa</taxon>
        <taxon>Ecdysozoa</taxon>
        <taxon>Arthropoda</taxon>
        <taxon>Hexapoda</taxon>
        <taxon>Insecta</taxon>
        <taxon>Pterygota</taxon>
        <taxon>Neoptera</taxon>
        <taxon>Paraneoptera</taxon>
        <taxon>Psocodea</taxon>
        <taxon>Troctomorpha</taxon>
        <taxon>Phthiraptera</taxon>
        <taxon>Anoplura</taxon>
        <taxon>Polyplacidae</taxon>
        <taxon>Polyplax</taxon>
    </lineage>
</organism>
<feature type="compositionally biased region" description="Basic and acidic residues" evidence="1">
    <location>
        <begin position="199"/>
        <end position="226"/>
    </location>
</feature>
<feature type="compositionally biased region" description="Basic and acidic residues" evidence="1">
    <location>
        <begin position="342"/>
        <end position="382"/>
    </location>
</feature>
<dbReference type="PANTHER" id="PTHR38563:SF1">
    <property type="entry name" value="FL(2)D-ASSOCIATED COMPLEX COMPONENT"/>
    <property type="match status" value="1"/>
</dbReference>
<feature type="compositionally biased region" description="Low complexity" evidence="1">
    <location>
        <begin position="227"/>
        <end position="239"/>
    </location>
</feature>
<dbReference type="AlphaFoldDB" id="A0AAN8S808"/>
<dbReference type="InterPro" id="IPR040427">
    <property type="entry name" value="Flacc"/>
</dbReference>
<gene>
    <name evidence="2" type="ORF">RUM43_008434</name>
</gene>
<protein>
    <submittedName>
        <fullName evidence="2">Uncharacterized protein</fullName>
    </submittedName>
</protein>
<feature type="compositionally biased region" description="Basic and acidic residues" evidence="1">
    <location>
        <begin position="815"/>
        <end position="861"/>
    </location>
</feature>
<feature type="compositionally biased region" description="Basic and acidic residues" evidence="1">
    <location>
        <begin position="571"/>
        <end position="593"/>
    </location>
</feature>
<sequence>MSRESNFARKVVITSPEKKPSVFERLGTKSRIVCTQNGTCPLNKQCKFSETHLLINQAARLKSDTMKKSVVTHKKCKIEHKKSLRSHHNTNLEWEGWELGDLEDADERVLEKRKQELQRELQLQLKKEKELTRKKEKRNEKKRAASSSSSSTTTTESSSSSTSSSTSSSEPRKHQNRKRKHSSSSSESERSIQRQKKTQKSDKTKLTTVKKPTDKKDAHGAPEVKSKSVITKKSVASKKTYGPNWDKSRVRSPPKQQIQKNSSPHRSPEASKNKSSSPRYEKTGPKNKRSYSPKPKSKESSPKKVNKKSKEIHGKEKSRSSPLKVQNSPPRSRKVSPARSRRHEDTSEKRRQHYEDQKYTNRRDRSREKDKKRDMSRCRSNDNDNNGGLKKGGKILPLKPPTVNKDGGKREPAHHKSVTDVKSKEDMTEKERNRSDRDKDRGERDKNKFERDKPRYKKSGDDHDRRQPRERETDRNSVRSRDDRGRERETERSRFMKERESERQKERDEALERCRERQRERERLEKERKEKDEKKNQRGTSENKVKGYDRELPSLLDLKAENPSRISGDSGRAKSNDQHPMRDCHRIGDKPNEKVMVNHQEREVRDRVSIDRDHDRRDSRRSDEPDRKPQDKDYDCRKSNRDDVRNCTDVRGRTATGDGCRRGGEEEGESRRQWGEEATHDRRRPADSNGDRRQPTMGRRPVEDTYRRPPPRDNALSDTRDFPMDDRRGGDPEKRDDWHHSDRHRDWNSRYEHKWVDRSENRDDGWSHYVRRGPHEDWNGDWPQEQPRQIYQTEADRLEGYAGKRVWEGYNEQNGKRHNETVSVDTRRADAFNKDKEIGDKQKQDRMVSTNRGEKSSRGEGDVLSDISDDPDDILNQDDFPAEDALPQQNIEARDSNQQIYIRSNDFLFDRRNNPVFKIASRRPLLECLGERSLDFEEISDEELEEEARANKGIVDVLGADWAALLRATQPKAKRPEGLDSAQSRWVMKNLISKLGISLKYAGQEFIDRVLEKCHETEENGVGILKVKNSGEEESAGTKMKTQEGKVEGTDLSDSTHMPMDEQKDNININAIFHSIPALHSTLRDVDIAKSTLFSSHNRFKRALSARTDLSLRQVRAMHSSNSRKLFVAFVRISTVREDVLINIILYYIHCYLHFKERTV</sequence>
<feature type="compositionally biased region" description="Basic and acidic residues" evidence="1">
    <location>
        <begin position="417"/>
        <end position="562"/>
    </location>
</feature>
<feature type="compositionally biased region" description="Basic and acidic residues" evidence="1">
    <location>
        <begin position="599"/>
        <end position="652"/>
    </location>
</feature>
<feature type="compositionally biased region" description="Acidic residues" evidence="1">
    <location>
        <begin position="867"/>
        <end position="882"/>
    </location>
</feature>
<feature type="region of interest" description="Disordered" evidence="1">
    <location>
        <begin position="815"/>
        <end position="883"/>
    </location>
</feature>
<dbReference type="PANTHER" id="PTHR38563">
    <property type="entry name" value="FL(2)D-ASSOCIATED COMPLEX COMPONENT"/>
    <property type="match status" value="1"/>
</dbReference>
<dbReference type="GO" id="GO:0016556">
    <property type="term" value="P:mRNA modification"/>
    <property type="evidence" value="ECO:0007669"/>
    <property type="project" value="InterPro"/>
</dbReference>
<feature type="compositionally biased region" description="Polar residues" evidence="1">
    <location>
        <begin position="320"/>
        <end position="330"/>
    </location>
</feature>
<evidence type="ECO:0000256" key="1">
    <source>
        <dbReference type="SAM" id="MobiDB-lite"/>
    </source>
</evidence>
<feature type="compositionally biased region" description="Polar residues" evidence="1">
    <location>
        <begin position="254"/>
        <end position="265"/>
    </location>
</feature>
<proteinExistence type="predicted"/>
<dbReference type="EMBL" id="JAWJWE010000038">
    <property type="protein sequence ID" value="KAK6622592.1"/>
    <property type="molecule type" value="Genomic_DNA"/>
</dbReference>
<reference evidence="2 3" key="1">
    <citation type="submission" date="2023-10" db="EMBL/GenBank/DDBJ databases">
        <title>Genomes of two closely related lineages of the louse Polyplax serrata with different host specificities.</title>
        <authorList>
            <person name="Martinu J."/>
            <person name="Tarabai H."/>
            <person name="Stefka J."/>
            <person name="Hypsa V."/>
        </authorList>
    </citation>
    <scope>NUCLEOTIDE SEQUENCE [LARGE SCALE GENOMIC DNA]</scope>
    <source>
        <strain evidence="2">HR10_N</strain>
    </source>
</reference>
<comment type="caution">
    <text evidence="2">The sequence shown here is derived from an EMBL/GenBank/DDBJ whole genome shotgun (WGS) entry which is preliminary data.</text>
</comment>
<dbReference type="Proteomes" id="UP001372834">
    <property type="component" value="Unassembled WGS sequence"/>
</dbReference>